<name>A0A0M3IIC0_ASCLU</name>
<feature type="compositionally biased region" description="Basic and acidic residues" evidence="1">
    <location>
        <begin position="268"/>
        <end position="282"/>
    </location>
</feature>
<keyword evidence="2" id="KW-0812">Transmembrane</keyword>
<feature type="domain" description="Acyltransferase 3" evidence="3">
    <location>
        <begin position="1"/>
        <end position="244"/>
    </location>
</feature>
<feature type="compositionally biased region" description="Polar residues" evidence="1">
    <location>
        <begin position="283"/>
        <end position="298"/>
    </location>
</feature>
<keyword evidence="2" id="KW-1133">Transmembrane helix</keyword>
<dbReference type="PANTHER" id="PTHR11161:SF0">
    <property type="entry name" value="O-ACYLTRANSFERASE LIKE PROTEIN"/>
    <property type="match status" value="1"/>
</dbReference>
<feature type="transmembrane region" description="Helical" evidence="2">
    <location>
        <begin position="120"/>
        <end position="141"/>
    </location>
</feature>
<accession>A0A0M3IIC0</accession>
<feature type="transmembrane region" description="Helical" evidence="2">
    <location>
        <begin position="161"/>
        <end position="181"/>
    </location>
</feature>
<evidence type="ECO:0000313" key="4">
    <source>
        <dbReference type="Proteomes" id="UP000036681"/>
    </source>
</evidence>
<feature type="region of interest" description="Disordered" evidence="1">
    <location>
        <begin position="268"/>
        <end position="298"/>
    </location>
</feature>
<dbReference type="Proteomes" id="UP000036681">
    <property type="component" value="Unplaced"/>
</dbReference>
<organism evidence="4 5">
    <name type="scientific">Ascaris lumbricoides</name>
    <name type="common">Giant roundworm</name>
    <dbReference type="NCBI Taxonomy" id="6252"/>
    <lineage>
        <taxon>Eukaryota</taxon>
        <taxon>Metazoa</taxon>
        <taxon>Ecdysozoa</taxon>
        <taxon>Nematoda</taxon>
        <taxon>Chromadorea</taxon>
        <taxon>Rhabditida</taxon>
        <taxon>Spirurina</taxon>
        <taxon>Ascaridomorpha</taxon>
        <taxon>Ascaridoidea</taxon>
        <taxon>Ascarididae</taxon>
        <taxon>Ascaris</taxon>
    </lineage>
</organism>
<dbReference type="PANTHER" id="PTHR11161">
    <property type="entry name" value="O-ACYLTRANSFERASE"/>
    <property type="match status" value="1"/>
</dbReference>
<keyword evidence="4" id="KW-1185">Reference proteome</keyword>
<dbReference type="InterPro" id="IPR002656">
    <property type="entry name" value="Acyl_transf_3_dom"/>
</dbReference>
<protein>
    <submittedName>
        <fullName evidence="5">Acyl_transf_3 domain-containing protein</fullName>
    </submittedName>
</protein>
<dbReference type="GO" id="GO:0016747">
    <property type="term" value="F:acyltransferase activity, transferring groups other than amino-acyl groups"/>
    <property type="evidence" value="ECO:0007669"/>
    <property type="project" value="InterPro"/>
</dbReference>
<feature type="transmembrane region" description="Helical" evidence="2">
    <location>
        <begin position="228"/>
        <end position="250"/>
    </location>
</feature>
<sequence length="298" mass="33489">MGHSWYLSTDMQIHIFSPLLLIPLFYSKIAGGVSVALFFILSIASCSAVHFKYDFPATLFTYLIYGDAQSDGTNDYMMFLYAAPWVRCTPYIIGVLTGYFLHKTKGKKLTIHPATCCHYIVVRCASVAVGLACVLGLYNNIKGIPISTAAAASYDNFSRIGWALALAWVVIACQNNVAGPIKNFMELGMWAPVSRLTFCAYLMHFFVILVFMAETRQPIHFVTAMSMFLHYALPSFVITYFFSFFWSCGFEVSFGKLEKMGIAALTGGERRRPHNEEDDRRQQTLSTDDLSQTQKNHV</sequence>
<dbReference type="Pfam" id="PF01757">
    <property type="entry name" value="Acyl_transf_3"/>
    <property type="match status" value="1"/>
</dbReference>
<evidence type="ECO:0000313" key="5">
    <source>
        <dbReference type="WBParaSite" id="ALUE_0001827801-mRNA-1"/>
    </source>
</evidence>
<evidence type="ECO:0000259" key="3">
    <source>
        <dbReference type="Pfam" id="PF01757"/>
    </source>
</evidence>
<feature type="transmembrane region" description="Helical" evidence="2">
    <location>
        <begin position="193"/>
        <end position="213"/>
    </location>
</feature>
<proteinExistence type="predicted"/>
<evidence type="ECO:0000256" key="1">
    <source>
        <dbReference type="SAM" id="MobiDB-lite"/>
    </source>
</evidence>
<feature type="transmembrane region" description="Helical" evidence="2">
    <location>
        <begin position="78"/>
        <end position="100"/>
    </location>
</feature>
<reference evidence="5" key="1">
    <citation type="submission" date="2017-02" db="UniProtKB">
        <authorList>
            <consortium name="WormBaseParasite"/>
        </authorList>
    </citation>
    <scope>IDENTIFICATION</scope>
</reference>
<dbReference type="AlphaFoldDB" id="A0A0M3IIC0"/>
<evidence type="ECO:0000256" key="2">
    <source>
        <dbReference type="SAM" id="Phobius"/>
    </source>
</evidence>
<dbReference type="InterPro" id="IPR052728">
    <property type="entry name" value="O2_lipid_transport_reg"/>
</dbReference>
<keyword evidence="2" id="KW-0472">Membrane</keyword>
<dbReference type="WBParaSite" id="ALUE_0001827801-mRNA-1">
    <property type="protein sequence ID" value="ALUE_0001827801-mRNA-1"/>
    <property type="gene ID" value="ALUE_0001827801"/>
</dbReference>